<organism evidence="2 3">
    <name type="scientific">Trichomonascus ciferrii</name>
    <dbReference type="NCBI Taxonomy" id="44093"/>
    <lineage>
        <taxon>Eukaryota</taxon>
        <taxon>Fungi</taxon>
        <taxon>Dikarya</taxon>
        <taxon>Ascomycota</taxon>
        <taxon>Saccharomycotina</taxon>
        <taxon>Dipodascomycetes</taxon>
        <taxon>Dipodascales</taxon>
        <taxon>Trichomonascaceae</taxon>
        <taxon>Trichomonascus</taxon>
        <taxon>Trichomonascus ciferrii complex</taxon>
    </lineage>
</organism>
<gene>
    <name evidence="2" type="ORF">TRICI_001226</name>
</gene>
<dbReference type="InterPro" id="IPR029056">
    <property type="entry name" value="Ribokinase-like"/>
</dbReference>
<dbReference type="OrthoDB" id="497927at2759"/>
<evidence type="ECO:0000259" key="1">
    <source>
        <dbReference type="Pfam" id="PF00294"/>
    </source>
</evidence>
<accession>A0A642V8Z2</accession>
<dbReference type="VEuPathDB" id="FungiDB:TRICI_001226"/>
<dbReference type="PANTHER" id="PTHR47098:SF2">
    <property type="entry name" value="PROTEIN MAK32"/>
    <property type="match status" value="1"/>
</dbReference>
<dbReference type="InterPro" id="IPR011611">
    <property type="entry name" value="PfkB_dom"/>
</dbReference>
<name>A0A642V8Z2_9ASCO</name>
<dbReference type="Proteomes" id="UP000761534">
    <property type="component" value="Unassembled WGS sequence"/>
</dbReference>
<sequence>MSGKREPYFVSMGMFILDEVQYEDGSGREAVYDIIGGAGTYAGLAARYFLSEEPDRVSLIIDRGRDFPVAVQDELDQWECSIEYRDTPGRPTTRGRNIYRKNEKRDFEYVNPGIRIEAKDLTDAQLRTKALHLICSPERCLDIITHVQERTEKLNIDMPLLVWEPFPQECRPEKLPQFREALKHVDVYSPNAEEAASLFGIDEEPTDKQAIEALGHRYLPYLTKPGNKALMVLRCGAQGAVILTKTSDAVEWFPAYHETADSVVDPTGGGNSFLGGFALGLVEKDPSIRKAAIYGNVAAGLAIEQIGLPKLTHSGNVELWNGQSVSKRIQLYTQKLEK</sequence>
<proteinExistence type="predicted"/>
<dbReference type="AlphaFoldDB" id="A0A642V8Z2"/>
<dbReference type="Pfam" id="PF00294">
    <property type="entry name" value="PfkB"/>
    <property type="match status" value="1"/>
</dbReference>
<evidence type="ECO:0000313" key="3">
    <source>
        <dbReference type="Proteomes" id="UP000761534"/>
    </source>
</evidence>
<reference evidence="2" key="1">
    <citation type="journal article" date="2019" name="G3 (Bethesda)">
        <title>Genome Assemblies of Two Rare Opportunistic Yeast Pathogens: Diutina rugosa (syn. Candida rugosa) and Trichomonascus ciferrii (syn. Candida ciferrii).</title>
        <authorList>
            <person name="Mixao V."/>
            <person name="Saus E."/>
            <person name="Hansen A.P."/>
            <person name="Lass-Florl C."/>
            <person name="Gabaldon T."/>
        </authorList>
    </citation>
    <scope>NUCLEOTIDE SEQUENCE</scope>
    <source>
        <strain evidence="2">CBS 4856</strain>
    </source>
</reference>
<evidence type="ECO:0000313" key="2">
    <source>
        <dbReference type="EMBL" id="KAA8916600.1"/>
    </source>
</evidence>
<feature type="domain" description="Carbohydrate kinase PfkB" evidence="1">
    <location>
        <begin position="127"/>
        <end position="307"/>
    </location>
</feature>
<dbReference type="SUPFAM" id="SSF53613">
    <property type="entry name" value="Ribokinase-like"/>
    <property type="match status" value="1"/>
</dbReference>
<dbReference type="PANTHER" id="PTHR47098">
    <property type="entry name" value="PROTEIN MAK32"/>
    <property type="match status" value="1"/>
</dbReference>
<keyword evidence="3" id="KW-1185">Reference proteome</keyword>
<protein>
    <recommendedName>
        <fullName evidence="1">Carbohydrate kinase PfkB domain-containing protein</fullName>
    </recommendedName>
</protein>
<comment type="caution">
    <text evidence="2">The sequence shown here is derived from an EMBL/GenBank/DDBJ whole genome shotgun (WGS) entry which is preliminary data.</text>
</comment>
<dbReference type="Gene3D" id="3.40.1190.20">
    <property type="match status" value="1"/>
</dbReference>
<dbReference type="EMBL" id="SWFS01000093">
    <property type="protein sequence ID" value="KAA8916600.1"/>
    <property type="molecule type" value="Genomic_DNA"/>
</dbReference>